<feature type="region of interest" description="Disordered" evidence="1">
    <location>
        <begin position="24"/>
        <end position="71"/>
    </location>
</feature>
<evidence type="ECO:0000256" key="1">
    <source>
        <dbReference type="SAM" id="MobiDB-lite"/>
    </source>
</evidence>
<dbReference type="AlphaFoldDB" id="A0A139WY61"/>
<accession>A0A139WY61</accession>
<dbReference type="STRING" id="128403.WA1_48130"/>
<sequence length="241" mass="26959">MIDKSTIKFAFVTVLAIAINTSDEKNSMASNPKSKLPSLQEIAALPPVPSRGTPNGQRTPGGTRTPDGKIDGKIGACKPTDKLLTALVPEDAKGLTTVEHPVFWFYIPYAPKEVHSVEFSLHDQQETTTIYRIPLQLTKTPGIYSISLPPNSEKALKLNEPYHWYFKLNCDPQEKLENDIVLDGWVTRVQPNTSQIIWYDKLTDLSKRLFSNPKNSQVKKDWEEFLKSVGLEGLAQVPVVN</sequence>
<reference evidence="2 3" key="1">
    <citation type="journal article" date="2013" name="Genome Biol. Evol.">
        <title>Genomes of Stigonematalean cyanobacteria (subsection V) and the evolution of oxygenic photosynthesis from prokaryotes to plastids.</title>
        <authorList>
            <person name="Dagan T."/>
            <person name="Roettger M."/>
            <person name="Stucken K."/>
            <person name="Landan G."/>
            <person name="Koch R."/>
            <person name="Major P."/>
            <person name="Gould S.B."/>
            <person name="Goremykin V.V."/>
            <person name="Rippka R."/>
            <person name="Tandeau de Marsac N."/>
            <person name="Gugger M."/>
            <person name="Lockhart P.J."/>
            <person name="Allen J.F."/>
            <person name="Brune I."/>
            <person name="Maus I."/>
            <person name="Puhler A."/>
            <person name="Martin W.F."/>
        </authorList>
    </citation>
    <scope>NUCLEOTIDE SEQUENCE [LARGE SCALE GENOMIC DNA]</scope>
    <source>
        <strain evidence="2 3">PCC 7110</strain>
    </source>
</reference>
<comment type="caution">
    <text evidence="2">The sequence shown here is derived from an EMBL/GenBank/DDBJ whole genome shotgun (WGS) entry which is preliminary data.</text>
</comment>
<protein>
    <recommendedName>
        <fullName evidence="4">DUF928 domain-containing protein</fullName>
    </recommendedName>
</protein>
<evidence type="ECO:0008006" key="4">
    <source>
        <dbReference type="Google" id="ProtNLM"/>
    </source>
</evidence>
<dbReference type="InterPro" id="IPR010328">
    <property type="entry name" value="DUF928"/>
</dbReference>
<gene>
    <name evidence="2" type="ORF">WA1_48130</name>
</gene>
<dbReference type="EMBL" id="ANNX02000047">
    <property type="protein sequence ID" value="KYC37381.1"/>
    <property type="molecule type" value="Genomic_DNA"/>
</dbReference>
<evidence type="ECO:0000313" key="2">
    <source>
        <dbReference type="EMBL" id="KYC37381.1"/>
    </source>
</evidence>
<organism evidence="2 3">
    <name type="scientific">Scytonema hofmannii PCC 7110</name>
    <dbReference type="NCBI Taxonomy" id="128403"/>
    <lineage>
        <taxon>Bacteria</taxon>
        <taxon>Bacillati</taxon>
        <taxon>Cyanobacteriota</taxon>
        <taxon>Cyanophyceae</taxon>
        <taxon>Nostocales</taxon>
        <taxon>Scytonemataceae</taxon>
        <taxon>Scytonema</taxon>
    </lineage>
</organism>
<name>A0A139WY61_9CYAN</name>
<evidence type="ECO:0000313" key="3">
    <source>
        <dbReference type="Proteomes" id="UP000076925"/>
    </source>
</evidence>
<feature type="compositionally biased region" description="Polar residues" evidence="1">
    <location>
        <begin position="52"/>
        <end position="62"/>
    </location>
</feature>
<keyword evidence="3" id="KW-1185">Reference proteome</keyword>
<dbReference type="RefSeq" id="WP_017747410.1">
    <property type="nucleotide sequence ID" value="NZ_KQ976354.1"/>
</dbReference>
<proteinExistence type="predicted"/>
<dbReference type="Proteomes" id="UP000076925">
    <property type="component" value="Unassembled WGS sequence"/>
</dbReference>
<dbReference type="Pfam" id="PF06051">
    <property type="entry name" value="DUF928"/>
    <property type="match status" value="2"/>
</dbReference>